<keyword evidence="2" id="KW-1185">Reference proteome</keyword>
<proteinExistence type="predicted"/>
<protein>
    <submittedName>
        <fullName evidence="1">Uncharacterized protein</fullName>
    </submittedName>
</protein>
<reference evidence="1 2" key="1">
    <citation type="submission" date="2018-01" db="EMBL/GenBank/DDBJ databases">
        <title>Genome sequence of a Cantenovulum-like bacteria.</title>
        <authorList>
            <person name="Tan W.R."/>
            <person name="Lau N.-S."/>
            <person name="Go F."/>
            <person name="Amirul A.-A.A."/>
        </authorList>
    </citation>
    <scope>NUCLEOTIDE SEQUENCE [LARGE SCALE GENOMIC DNA]</scope>
    <source>
        <strain evidence="1 2">CCB-QB4</strain>
    </source>
</reference>
<sequence>MLATPSPVLAKNKSSQCKMAESQLKRVQALLKEGTQTKWGRDLVTYQSELFEQVDLHCYPQTGVNAHNKTRKVIRKGSQDKHLLTSRPQVKKNLASIKKHELQEHQIAEIGPARKLERILKKSKTSKKSKAWQAWYSAPPECKGKLDMDMFVWCNKVERANKAKFDKLWDKRSQ</sequence>
<organism evidence="1 2">
    <name type="scientific">Saccharobesus litoralis</name>
    <dbReference type="NCBI Taxonomy" id="2172099"/>
    <lineage>
        <taxon>Bacteria</taxon>
        <taxon>Pseudomonadati</taxon>
        <taxon>Pseudomonadota</taxon>
        <taxon>Gammaproteobacteria</taxon>
        <taxon>Alteromonadales</taxon>
        <taxon>Alteromonadaceae</taxon>
        <taxon>Saccharobesus</taxon>
    </lineage>
</organism>
<accession>A0A2S0VVG1</accession>
<dbReference type="AlphaFoldDB" id="A0A2S0VVG1"/>
<gene>
    <name evidence="1" type="ORF">C2869_18095</name>
</gene>
<dbReference type="KEGG" id="cate:C2869_18095"/>
<dbReference type="Proteomes" id="UP000244441">
    <property type="component" value="Chromosome"/>
</dbReference>
<evidence type="ECO:0000313" key="1">
    <source>
        <dbReference type="EMBL" id="AWB68206.1"/>
    </source>
</evidence>
<evidence type="ECO:0000313" key="2">
    <source>
        <dbReference type="Proteomes" id="UP000244441"/>
    </source>
</evidence>
<dbReference type="EMBL" id="CP026604">
    <property type="protein sequence ID" value="AWB68206.1"/>
    <property type="molecule type" value="Genomic_DNA"/>
</dbReference>
<name>A0A2S0VVG1_9ALTE</name>